<accession>A0A8T4GKW6</accession>
<sequence>MPRPSLSSPVRVASRLGARLRPSTETVDATLAFAALGAGVGVVATAAYTAANAVLPLALLRGVLADLTR</sequence>
<evidence type="ECO:0000256" key="1">
    <source>
        <dbReference type="SAM" id="Phobius"/>
    </source>
</evidence>
<evidence type="ECO:0000313" key="3">
    <source>
        <dbReference type="Proteomes" id="UP000765891"/>
    </source>
</evidence>
<gene>
    <name evidence="2" type="ORF">J2752_000839</name>
</gene>
<dbReference type="EMBL" id="JAGGKO010000001">
    <property type="protein sequence ID" value="MBP1953958.1"/>
    <property type="molecule type" value="Genomic_DNA"/>
</dbReference>
<reference evidence="2" key="1">
    <citation type="submission" date="2021-03" db="EMBL/GenBank/DDBJ databases">
        <title>Genomic Encyclopedia of Type Strains, Phase IV (KMG-IV): sequencing the most valuable type-strain genomes for metagenomic binning, comparative biology and taxonomic classification.</title>
        <authorList>
            <person name="Goeker M."/>
        </authorList>
    </citation>
    <scope>NUCLEOTIDE SEQUENCE</scope>
    <source>
        <strain evidence="2">DSM 22443</strain>
    </source>
</reference>
<comment type="caution">
    <text evidence="2">The sequence shown here is derived from an EMBL/GenBank/DDBJ whole genome shotgun (WGS) entry which is preliminary data.</text>
</comment>
<dbReference type="RefSeq" id="WP_188869209.1">
    <property type="nucleotide sequence ID" value="NZ_BMOO01000001.1"/>
</dbReference>
<dbReference type="AlphaFoldDB" id="A0A8T4GKW6"/>
<keyword evidence="1" id="KW-0472">Membrane</keyword>
<dbReference type="Proteomes" id="UP000765891">
    <property type="component" value="Unassembled WGS sequence"/>
</dbReference>
<organism evidence="2 3">
    <name type="scientific">Halarchaeum rubridurum</name>
    <dbReference type="NCBI Taxonomy" id="489911"/>
    <lineage>
        <taxon>Archaea</taxon>
        <taxon>Methanobacteriati</taxon>
        <taxon>Methanobacteriota</taxon>
        <taxon>Stenosarchaea group</taxon>
        <taxon>Halobacteria</taxon>
        <taxon>Halobacteriales</taxon>
        <taxon>Halobacteriaceae</taxon>
    </lineage>
</organism>
<proteinExistence type="predicted"/>
<keyword evidence="1" id="KW-0812">Transmembrane</keyword>
<evidence type="ECO:0000313" key="2">
    <source>
        <dbReference type="EMBL" id="MBP1953958.1"/>
    </source>
</evidence>
<name>A0A8T4GKW6_9EURY</name>
<keyword evidence="1" id="KW-1133">Transmembrane helix</keyword>
<protein>
    <submittedName>
        <fullName evidence="2">Uncharacterized protein</fullName>
    </submittedName>
</protein>
<feature type="transmembrane region" description="Helical" evidence="1">
    <location>
        <begin position="31"/>
        <end position="60"/>
    </location>
</feature>